<evidence type="ECO:0000256" key="2">
    <source>
        <dbReference type="ARBA" id="ARBA00022692"/>
    </source>
</evidence>
<dbReference type="InterPro" id="IPR000620">
    <property type="entry name" value="EamA_dom"/>
</dbReference>
<organism evidence="7 8">
    <name type="scientific">Crenobacter intestini</name>
    <dbReference type="NCBI Taxonomy" id="2563443"/>
    <lineage>
        <taxon>Bacteria</taxon>
        <taxon>Pseudomonadati</taxon>
        <taxon>Pseudomonadota</taxon>
        <taxon>Betaproteobacteria</taxon>
        <taxon>Neisseriales</taxon>
        <taxon>Neisseriaceae</taxon>
        <taxon>Crenobacter</taxon>
    </lineage>
</organism>
<evidence type="ECO:0000256" key="3">
    <source>
        <dbReference type="ARBA" id="ARBA00022989"/>
    </source>
</evidence>
<gene>
    <name evidence="7" type="ORF">E5K04_05160</name>
</gene>
<proteinExistence type="predicted"/>
<dbReference type="Proteomes" id="UP000308891">
    <property type="component" value="Unassembled WGS sequence"/>
</dbReference>
<feature type="domain" description="EamA" evidence="6">
    <location>
        <begin position="1"/>
        <end position="126"/>
    </location>
</feature>
<evidence type="ECO:0000256" key="4">
    <source>
        <dbReference type="ARBA" id="ARBA00023136"/>
    </source>
</evidence>
<dbReference type="AlphaFoldDB" id="A0A4T0V1J7"/>
<accession>A0A4T0V1J7</accession>
<feature type="transmembrane region" description="Helical" evidence="5">
    <location>
        <begin position="29"/>
        <end position="47"/>
    </location>
</feature>
<feature type="transmembrane region" description="Helical" evidence="5">
    <location>
        <begin position="108"/>
        <end position="128"/>
    </location>
</feature>
<keyword evidence="4 5" id="KW-0472">Membrane</keyword>
<name>A0A4T0V1J7_9NEIS</name>
<keyword evidence="3 5" id="KW-1133">Transmembrane helix</keyword>
<evidence type="ECO:0000256" key="1">
    <source>
        <dbReference type="ARBA" id="ARBA00004141"/>
    </source>
</evidence>
<comment type="caution">
    <text evidence="7">The sequence shown here is derived from an EMBL/GenBank/DDBJ whole genome shotgun (WGS) entry which is preliminary data.</text>
</comment>
<feature type="transmembrane region" description="Helical" evidence="5">
    <location>
        <begin position="225"/>
        <end position="246"/>
    </location>
</feature>
<keyword evidence="2 5" id="KW-0812">Transmembrane</keyword>
<comment type="subcellular location">
    <subcellularLocation>
        <location evidence="1">Membrane</location>
        <topology evidence="1">Multi-pass membrane protein</topology>
    </subcellularLocation>
</comment>
<evidence type="ECO:0000259" key="6">
    <source>
        <dbReference type="Pfam" id="PF00892"/>
    </source>
</evidence>
<dbReference type="PANTHER" id="PTHR22911:SF6">
    <property type="entry name" value="SOLUTE CARRIER FAMILY 35 MEMBER G1"/>
    <property type="match status" value="1"/>
</dbReference>
<feature type="transmembrane region" description="Helical" evidence="5">
    <location>
        <begin position="59"/>
        <end position="77"/>
    </location>
</feature>
<dbReference type="PANTHER" id="PTHR22911">
    <property type="entry name" value="ACYL-MALONYL CONDENSING ENZYME-RELATED"/>
    <property type="match status" value="1"/>
</dbReference>
<dbReference type="Pfam" id="PF00892">
    <property type="entry name" value="EamA"/>
    <property type="match status" value="2"/>
</dbReference>
<dbReference type="GO" id="GO:0016020">
    <property type="term" value="C:membrane"/>
    <property type="evidence" value="ECO:0007669"/>
    <property type="project" value="UniProtKB-SubCell"/>
</dbReference>
<dbReference type="EMBL" id="STGJ01000003">
    <property type="protein sequence ID" value="TIC85398.1"/>
    <property type="molecule type" value="Genomic_DNA"/>
</dbReference>
<dbReference type="InterPro" id="IPR037185">
    <property type="entry name" value="EmrE-like"/>
</dbReference>
<evidence type="ECO:0000256" key="5">
    <source>
        <dbReference type="SAM" id="Phobius"/>
    </source>
</evidence>
<protein>
    <submittedName>
        <fullName evidence="7">DMT family transporter</fullName>
    </submittedName>
</protein>
<dbReference type="SUPFAM" id="SSF103481">
    <property type="entry name" value="Multidrug resistance efflux transporter EmrE"/>
    <property type="match status" value="2"/>
</dbReference>
<feature type="transmembrane region" description="Helical" evidence="5">
    <location>
        <begin position="252"/>
        <end position="271"/>
    </location>
</feature>
<feature type="transmembrane region" description="Helical" evidence="5">
    <location>
        <begin position="165"/>
        <end position="190"/>
    </location>
</feature>
<reference evidence="7 8" key="1">
    <citation type="submission" date="2019-04" db="EMBL/GenBank/DDBJ databases">
        <title>Crenobacter sp. nov.</title>
        <authorList>
            <person name="Shi S."/>
        </authorList>
    </citation>
    <scope>NUCLEOTIDE SEQUENCE [LARGE SCALE GENOMIC DNA]</scope>
    <source>
        <strain evidence="7 8">GY 70310</strain>
    </source>
</reference>
<dbReference type="OrthoDB" id="8524934at2"/>
<evidence type="ECO:0000313" key="7">
    <source>
        <dbReference type="EMBL" id="TIC85398.1"/>
    </source>
</evidence>
<keyword evidence="8" id="KW-1185">Reference proteome</keyword>
<feature type="transmembrane region" description="Helical" evidence="5">
    <location>
        <begin position="134"/>
        <end position="153"/>
    </location>
</feature>
<feature type="domain" description="EamA" evidence="6">
    <location>
        <begin position="138"/>
        <end position="267"/>
    </location>
</feature>
<evidence type="ECO:0000313" key="8">
    <source>
        <dbReference type="Proteomes" id="UP000308891"/>
    </source>
</evidence>
<sequence>MVLAAAAFALMGVCVKLGAARHGPFEILFWRTLLGALVLSCLMALRGQSPRTPHLGAHAKRALIGYASMGMLFYALANLPLSTAVTLNYTSSLFFVLLCVAKLGDRPSAALLGTLALGFSGVIVLLQPSFSSGLWWPTLIGLGSGVSAGFAVFQVRELGQLGEPAWRTVFWFFWIASGVGALLLALGPGFSAPDAASLPALAGVAVSGLAGQLCMTRAYREGRRFAVASLAYLTVVFSALLGFALWGEPLGAASVAAMAMVIASGVLAARLSR</sequence>